<keyword evidence="15" id="KW-1185">Reference proteome</keyword>
<feature type="transmembrane region" description="Helical" evidence="12">
    <location>
        <begin position="80"/>
        <end position="102"/>
    </location>
</feature>
<dbReference type="GO" id="GO:0005886">
    <property type="term" value="C:plasma membrane"/>
    <property type="evidence" value="ECO:0007669"/>
    <property type="project" value="UniProtKB-SubCell"/>
</dbReference>
<comment type="subcellular location">
    <subcellularLocation>
        <location evidence="1">Cell membrane</location>
        <topology evidence="1">Multi-pass membrane protein</topology>
    </subcellularLocation>
</comment>
<feature type="region of interest" description="Disordered" evidence="11">
    <location>
        <begin position="1"/>
        <end position="20"/>
    </location>
</feature>
<keyword evidence="6 12" id="KW-0472">Membrane</keyword>
<dbReference type="PANTHER" id="PTHR24229:SF85">
    <property type="entry name" value="MELANIN-CONCENTRATING HORMONE RECEPTOR 2"/>
    <property type="match status" value="1"/>
</dbReference>
<dbReference type="GO" id="GO:0043005">
    <property type="term" value="C:neuron projection"/>
    <property type="evidence" value="ECO:0007669"/>
    <property type="project" value="TreeGrafter"/>
</dbReference>
<dbReference type="Pfam" id="PF00001">
    <property type="entry name" value="7tm_1"/>
    <property type="match status" value="1"/>
</dbReference>
<keyword evidence="5 10" id="KW-0297">G-protein coupled receptor</keyword>
<keyword evidence="8" id="KW-0325">Glycoprotein</keyword>
<dbReference type="AlphaFoldDB" id="A0A401NWV6"/>
<dbReference type="STRING" id="75743.A0A401NWV6"/>
<feature type="domain" description="G-protein coupled receptors family 1 profile" evidence="13">
    <location>
        <begin position="59"/>
        <end position="305"/>
    </location>
</feature>
<dbReference type="GO" id="GO:0007218">
    <property type="term" value="P:neuropeptide signaling pathway"/>
    <property type="evidence" value="ECO:0007669"/>
    <property type="project" value="TreeGrafter"/>
</dbReference>
<feature type="transmembrane region" description="Helical" evidence="12">
    <location>
        <begin position="48"/>
        <end position="68"/>
    </location>
</feature>
<gene>
    <name evidence="14" type="ORF">scyTo_0007701</name>
</gene>
<dbReference type="Gene3D" id="1.20.1070.10">
    <property type="entry name" value="Rhodopsin 7-helix transmembrane proteins"/>
    <property type="match status" value="1"/>
</dbReference>
<dbReference type="OMA" id="ATCKKKM"/>
<evidence type="ECO:0000256" key="3">
    <source>
        <dbReference type="ARBA" id="ARBA00022692"/>
    </source>
</evidence>
<comment type="similarity">
    <text evidence="10">Belongs to the G-protein coupled receptor 1 family.</text>
</comment>
<evidence type="ECO:0000313" key="15">
    <source>
        <dbReference type="Proteomes" id="UP000288216"/>
    </source>
</evidence>
<evidence type="ECO:0000313" key="14">
    <source>
        <dbReference type="EMBL" id="GCB65359.1"/>
    </source>
</evidence>
<dbReference type="PROSITE" id="PS50262">
    <property type="entry name" value="G_PROTEIN_RECEP_F1_2"/>
    <property type="match status" value="1"/>
</dbReference>
<keyword evidence="9 10" id="KW-0807">Transducer</keyword>
<evidence type="ECO:0000256" key="10">
    <source>
        <dbReference type="RuleBase" id="RU000688"/>
    </source>
</evidence>
<accession>A0A401NWV6</accession>
<dbReference type="GO" id="GO:0004930">
    <property type="term" value="F:G protein-coupled receptor activity"/>
    <property type="evidence" value="ECO:0007669"/>
    <property type="project" value="UniProtKB-KW"/>
</dbReference>
<evidence type="ECO:0000256" key="2">
    <source>
        <dbReference type="ARBA" id="ARBA00022475"/>
    </source>
</evidence>
<dbReference type="InterPro" id="IPR017452">
    <property type="entry name" value="GPCR_Rhodpsn_7TM"/>
</dbReference>
<dbReference type="PANTHER" id="PTHR24229">
    <property type="entry name" value="NEUROPEPTIDES RECEPTOR"/>
    <property type="match status" value="1"/>
</dbReference>
<evidence type="ECO:0000256" key="1">
    <source>
        <dbReference type="ARBA" id="ARBA00004651"/>
    </source>
</evidence>
<evidence type="ECO:0000256" key="9">
    <source>
        <dbReference type="ARBA" id="ARBA00023224"/>
    </source>
</evidence>
<feature type="transmembrane region" description="Helical" evidence="12">
    <location>
        <begin position="285"/>
        <end position="308"/>
    </location>
</feature>
<dbReference type="OrthoDB" id="6076970at2759"/>
<dbReference type="GO" id="GO:0042923">
    <property type="term" value="F:neuropeptide binding"/>
    <property type="evidence" value="ECO:0007669"/>
    <property type="project" value="TreeGrafter"/>
</dbReference>
<evidence type="ECO:0000256" key="6">
    <source>
        <dbReference type="ARBA" id="ARBA00023136"/>
    </source>
</evidence>
<evidence type="ECO:0000256" key="8">
    <source>
        <dbReference type="ARBA" id="ARBA00023180"/>
    </source>
</evidence>
<protein>
    <recommendedName>
        <fullName evidence="13">G-protein coupled receptors family 1 profile domain-containing protein</fullName>
    </recommendedName>
</protein>
<proteinExistence type="inferred from homology"/>
<feature type="transmembrane region" description="Helical" evidence="12">
    <location>
        <begin position="153"/>
        <end position="176"/>
    </location>
</feature>
<dbReference type="PROSITE" id="PS00237">
    <property type="entry name" value="G_PROTEIN_RECEP_F1_1"/>
    <property type="match status" value="1"/>
</dbReference>
<feature type="transmembrane region" description="Helical" evidence="12">
    <location>
        <begin position="122"/>
        <end position="141"/>
    </location>
</feature>
<evidence type="ECO:0000256" key="11">
    <source>
        <dbReference type="SAM" id="MobiDB-lite"/>
    </source>
</evidence>
<evidence type="ECO:0000259" key="13">
    <source>
        <dbReference type="PROSITE" id="PS50262"/>
    </source>
</evidence>
<dbReference type="SUPFAM" id="SSF81321">
    <property type="entry name" value="Family A G protein-coupled receptor-like"/>
    <property type="match status" value="1"/>
</dbReference>
<sequence>MESWNRTGGGSWPPGAPGGWGSAPNLSSEQGAGQLLDNTTVMHILPSVYGVLCIVGVGANSLVIYTLLACKSKGVSDIYVLSLATADLLFLLGMPFTIHQLVRDRQWVFGQFMCKAVTVLDVTNQFTTVGIVTVLCVDRYIAIVHPTTEKRTICRTVVVNVLVWLGSLLLTVPVMLYSRTIQMGGSEICVLDLPSGPKAMYWYTLYQSILGFIIPLIIISTFYSMTLFHVFKSLRRVGRKQSVQAKRATKTVLMVIAVFLVCWLPFHVMQVLNLTSLTPTSLFHYIYHVSICLSYAHSCINPLLLLFFTKNFQERLCGKLRKSNLTSHVKLTTTRKGGTCESVEIECKSSV</sequence>
<evidence type="ECO:0000256" key="7">
    <source>
        <dbReference type="ARBA" id="ARBA00023170"/>
    </source>
</evidence>
<reference evidence="14 15" key="1">
    <citation type="journal article" date="2018" name="Nat. Ecol. Evol.">
        <title>Shark genomes provide insights into elasmobranch evolution and the origin of vertebrates.</title>
        <authorList>
            <person name="Hara Y"/>
            <person name="Yamaguchi K"/>
            <person name="Onimaru K"/>
            <person name="Kadota M"/>
            <person name="Koyanagi M"/>
            <person name="Keeley SD"/>
            <person name="Tatsumi K"/>
            <person name="Tanaka K"/>
            <person name="Motone F"/>
            <person name="Kageyama Y"/>
            <person name="Nozu R"/>
            <person name="Adachi N"/>
            <person name="Nishimura O"/>
            <person name="Nakagawa R"/>
            <person name="Tanegashima C"/>
            <person name="Kiyatake I"/>
            <person name="Matsumoto R"/>
            <person name="Murakumo K"/>
            <person name="Nishida K"/>
            <person name="Terakita A"/>
            <person name="Kuratani S"/>
            <person name="Sato K"/>
            <person name="Hyodo S Kuraku.S."/>
        </authorList>
    </citation>
    <scope>NUCLEOTIDE SEQUENCE [LARGE SCALE GENOMIC DNA]</scope>
</reference>
<feature type="transmembrane region" description="Helical" evidence="12">
    <location>
        <begin position="252"/>
        <end position="273"/>
    </location>
</feature>
<dbReference type="EMBL" id="BFAA01002837">
    <property type="protein sequence ID" value="GCB65359.1"/>
    <property type="molecule type" value="Genomic_DNA"/>
</dbReference>
<dbReference type="PRINTS" id="PR00237">
    <property type="entry name" value="GPCRRHODOPSN"/>
</dbReference>
<keyword evidence="4 12" id="KW-1133">Transmembrane helix</keyword>
<name>A0A401NWV6_SCYTO</name>
<dbReference type="Proteomes" id="UP000288216">
    <property type="component" value="Unassembled WGS sequence"/>
</dbReference>
<keyword evidence="7 10" id="KW-0675">Receptor</keyword>
<comment type="caution">
    <text evidence="14">The sequence shown here is derived from an EMBL/GenBank/DDBJ whole genome shotgun (WGS) entry which is preliminary data.</text>
</comment>
<evidence type="ECO:0000256" key="4">
    <source>
        <dbReference type="ARBA" id="ARBA00022989"/>
    </source>
</evidence>
<keyword evidence="2" id="KW-1003">Cell membrane</keyword>
<feature type="transmembrane region" description="Helical" evidence="12">
    <location>
        <begin position="209"/>
        <end position="231"/>
    </location>
</feature>
<keyword evidence="3 10" id="KW-0812">Transmembrane</keyword>
<organism evidence="14 15">
    <name type="scientific">Scyliorhinus torazame</name>
    <name type="common">Cloudy catshark</name>
    <name type="synonym">Catulus torazame</name>
    <dbReference type="NCBI Taxonomy" id="75743"/>
    <lineage>
        <taxon>Eukaryota</taxon>
        <taxon>Metazoa</taxon>
        <taxon>Chordata</taxon>
        <taxon>Craniata</taxon>
        <taxon>Vertebrata</taxon>
        <taxon>Chondrichthyes</taxon>
        <taxon>Elasmobranchii</taxon>
        <taxon>Galeomorphii</taxon>
        <taxon>Galeoidea</taxon>
        <taxon>Carcharhiniformes</taxon>
        <taxon>Scyliorhinidae</taxon>
        <taxon>Scyliorhinus</taxon>
    </lineage>
</organism>
<evidence type="ECO:0000256" key="12">
    <source>
        <dbReference type="SAM" id="Phobius"/>
    </source>
</evidence>
<dbReference type="PRINTS" id="PR01783">
    <property type="entry name" value="MCHRECEPTOR"/>
</dbReference>
<dbReference type="InterPro" id="IPR008361">
    <property type="entry name" value="MCH_rcpt"/>
</dbReference>
<dbReference type="InterPro" id="IPR000276">
    <property type="entry name" value="GPCR_Rhodpsn"/>
</dbReference>
<feature type="compositionally biased region" description="Gly residues" evidence="11">
    <location>
        <begin position="7"/>
        <end position="20"/>
    </location>
</feature>
<evidence type="ECO:0000256" key="5">
    <source>
        <dbReference type="ARBA" id="ARBA00023040"/>
    </source>
</evidence>